<evidence type="ECO:0000313" key="3">
    <source>
        <dbReference type="Proteomes" id="UP001194468"/>
    </source>
</evidence>
<dbReference type="AlphaFoldDB" id="A0AAD4BQI5"/>
<keyword evidence="1" id="KW-0812">Transmembrane</keyword>
<keyword evidence="3" id="KW-1185">Reference proteome</keyword>
<dbReference type="EMBL" id="WHUW01000021">
    <property type="protein sequence ID" value="KAF8436645.1"/>
    <property type="molecule type" value="Genomic_DNA"/>
</dbReference>
<gene>
    <name evidence="2" type="ORF">L210DRAFT_598436</name>
</gene>
<reference evidence="2" key="2">
    <citation type="journal article" date="2020" name="Nat. Commun.">
        <title>Large-scale genome sequencing of mycorrhizal fungi provides insights into the early evolution of symbiotic traits.</title>
        <authorList>
            <person name="Miyauchi S."/>
            <person name="Kiss E."/>
            <person name="Kuo A."/>
            <person name="Drula E."/>
            <person name="Kohler A."/>
            <person name="Sanchez-Garcia M."/>
            <person name="Morin E."/>
            <person name="Andreopoulos B."/>
            <person name="Barry K.W."/>
            <person name="Bonito G."/>
            <person name="Buee M."/>
            <person name="Carver A."/>
            <person name="Chen C."/>
            <person name="Cichocki N."/>
            <person name="Clum A."/>
            <person name="Culley D."/>
            <person name="Crous P.W."/>
            <person name="Fauchery L."/>
            <person name="Girlanda M."/>
            <person name="Hayes R.D."/>
            <person name="Keri Z."/>
            <person name="LaButti K."/>
            <person name="Lipzen A."/>
            <person name="Lombard V."/>
            <person name="Magnuson J."/>
            <person name="Maillard F."/>
            <person name="Murat C."/>
            <person name="Nolan M."/>
            <person name="Ohm R.A."/>
            <person name="Pangilinan J."/>
            <person name="Pereira M.F."/>
            <person name="Perotto S."/>
            <person name="Peter M."/>
            <person name="Pfister S."/>
            <person name="Riley R."/>
            <person name="Sitrit Y."/>
            <person name="Stielow J.B."/>
            <person name="Szollosi G."/>
            <person name="Zifcakova L."/>
            <person name="Stursova M."/>
            <person name="Spatafora J.W."/>
            <person name="Tedersoo L."/>
            <person name="Vaario L.M."/>
            <person name="Yamada A."/>
            <person name="Yan M."/>
            <person name="Wang P."/>
            <person name="Xu J."/>
            <person name="Bruns T."/>
            <person name="Baldrian P."/>
            <person name="Vilgalys R."/>
            <person name="Dunand C."/>
            <person name="Henrissat B."/>
            <person name="Grigoriev I.V."/>
            <person name="Hibbett D."/>
            <person name="Nagy L.G."/>
            <person name="Martin F.M."/>
        </authorList>
    </citation>
    <scope>NUCLEOTIDE SEQUENCE</scope>
    <source>
        <strain evidence="2">BED1</strain>
    </source>
</reference>
<reference evidence="2" key="1">
    <citation type="submission" date="2019-10" db="EMBL/GenBank/DDBJ databases">
        <authorList>
            <consortium name="DOE Joint Genome Institute"/>
            <person name="Kuo A."/>
            <person name="Miyauchi S."/>
            <person name="Kiss E."/>
            <person name="Drula E."/>
            <person name="Kohler A."/>
            <person name="Sanchez-Garcia M."/>
            <person name="Andreopoulos B."/>
            <person name="Barry K.W."/>
            <person name="Bonito G."/>
            <person name="Buee M."/>
            <person name="Carver A."/>
            <person name="Chen C."/>
            <person name="Cichocki N."/>
            <person name="Clum A."/>
            <person name="Culley D."/>
            <person name="Crous P.W."/>
            <person name="Fauchery L."/>
            <person name="Girlanda M."/>
            <person name="Hayes R."/>
            <person name="Keri Z."/>
            <person name="LaButti K."/>
            <person name="Lipzen A."/>
            <person name="Lombard V."/>
            <person name="Magnuson J."/>
            <person name="Maillard F."/>
            <person name="Morin E."/>
            <person name="Murat C."/>
            <person name="Nolan M."/>
            <person name="Ohm R."/>
            <person name="Pangilinan J."/>
            <person name="Pereira M."/>
            <person name="Perotto S."/>
            <person name="Peter M."/>
            <person name="Riley R."/>
            <person name="Sitrit Y."/>
            <person name="Stielow B."/>
            <person name="Szollosi G."/>
            <person name="Zifcakova L."/>
            <person name="Stursova M."/>
            <person name="Spatafora J.W."/>
            <person name="Tedersoo L."/>
            <person name="Vaario L.-M."/>
            <person name="Yamada A."/>
            <person name="Yan M."/>
            <person name="Wang P."/>
            <person name="Xu J."/>
            <person name="Bruns T."/>
            <person name="Baldrian P."/>
            <person name="Vilgalys R."/>
            <person name="Henrissat B."/>
            <person name="Grigoriev I.V."/>
            <person name="Hibbett D."/>
            <person name="Nagy L.G."/>
            <person name="Martin F.M."/>
        </authorList>
    </citation>
    <scope>NUCLEOTIDE SEQUENCE</scope>
    <source>
        <strain evidence="2">BED1</strain>
    </source>
</reference>
<evidence type="ECO:0000256" key="1">
    <source>
        <dbReference type="SAM" id="Phobius"/>
    </source>
</evidence>
<comment type="caution">
    <text evidence="2">The sequence shown here is derived from an EMBL/GenBank/DDBJ whole genome shotgun (WGS) entry which is preliminary data.</text>
</comment>
<organism evidence="2 3">
    <name type="scientific">Boletus edulis BED1</name>
    <dbReference type="NCBI Taxonomy" id="1328754"/>
    <lineage>
        <taxon>Eukaryota</taxon>
        <taxon>Fungi</taxon>
        <taxon>Dikarya</taxon>
        <taxon>Basidiomycota</taxon>
        <taxon>Agaricomycotina</taxon>
        <taxon>Agaricomycetes</taxon>
        <taxon>Agaricomycetidae</taxon>
        <taxon>Boletales</taxon>
        <taxon>Boletineae</taxon>
        <taxon>Boletaceae</taxon>
        <taxon>Boletoideae</taxon>
        <taxon>Boletus</taxon>
    </lineage>
</organism>
<sequence length="60" mass="6494">MTRIKAVSGALIVGYLQSLCLLTYHAEVYTSTRRLSLSRMCRTGEAHGAGVLVTLTRPAV</sequence>
<keyword evidence="1" id="KW-1133">Transmembrane helix</keyword>
<proteinExistence type="predicted"/>
<accession>A0AAD4BQI5</accession>
<feature type="transmembrane region" description="Helical" evidence="1">
    <location>
        <begin position="6"/>
        <end position="24"/>
    </location>
</feature>
<keyword evidence="1" id="KW-0472">Membrane</keyword>
<evidence type="ECO:0000313" key="2">
    <source>
        <dbReference type="EMBL" id="KAF8436645.1"/>
    </source>
</evidence>
<name>A0AAD4BQI5_BOLED</name>
<protein>
    <submittedName>
        <fullName evidence="2">Uncharacterized protein</fullName>
    </submittedName>
</protein>
<dbReference type="Proteomes" id="UP001194468">
    <property type="component" value="Unassembled WGS sequence"/>
</dbReference>